<name>A0A8J3CU84_9BACT</name>
<organism evidence="1 2">
    <name type="scientific">Mongoliitalea lutea</name>
    <dbReference type="NCBI Taxonomy" id="849756"/>
    <lineage>
        <taxon>Bacteria</taxon>
        <taxon>Pseudomonadati</taxon>
        <taxon>Bacteroidota</taxon>
        <taxon>Cytophagia</taxon>
        <taxon>Cytophagales</taxon>
        <taxon>Cyclobacteriaceae</taxon>
        <taxon>Mongoliitalea</taxon>
    </lineage>
</organism>
<gene>
    <name evidence="1" type="ORF">GCM10008106_01700</name>
</gene>
<dbReference type="AlphaFoldDB" id="A0A8J3CU84"/>
<sequence>MVETSCQESYSKKSINTSEILDFQHIKNVFIVENFVSKKQKEYKAQENAFTYPDLVLLYGV</sequence>
<keyword evidence="2" id="KW-1185">Reference proteome</keyword>
<proteinExistence type="predicted"/>
<evidence type="ECO:0000313" key="1">
    <source>
        <dbReference type="EMBL" id="GHB24627.1"/>
    </source>
</evidence>
<reference evidence="1" key="2">
    <citation type="submission" date="2020-09" db="EMBL/GenBank/DDBJ databases">
        <authorList>
            <person name="Sun Q."/>
            <person name="Kim S."/>
        </authorList>
    </citation>
    <scope>NUCLEOTIDE SEQUENCE</scope>
    <source>
        <strain evidence="1">KCTC 23224</strain>
    </source>
</reference>
<dbReference type="Proteomes" id="UP000642809">
    <property type="component" value="Unassembled WGS sequence"/>
</dbReference>
<protein>
    <submittedName>
        <fullName evidence="1">Uncharacterized protein</fullName>
    </submittedName>
</protein>
<evidence type="ECO:0000313" key="2">
    <source>
        <dbReference type="Proteomes" id="UP000642809"/>
    </source>
</evidence>
<reference evidence="1" key="1">
    <citation type="journal article" date="2014" name="Int. J. Syst. Evol. Microbiol.">
        <title>Complete genome sequence of Corynebacterium casei LMG S-19264T (=DSM 44701T), isolated from a smear-ripened cheese.</title>
        <authorList>
            <consortium name="US DOE Joint Genome Institute (JGI-PGF)"/>
            <person name="Walter F."/>
            <person name="Albersmeier A."/>
            <person name="Kalinowski J."/>
            <person name="Ruckert C."/>
        </authorList>
    </citation>
    <scope>NUCLEOTIDE SEQUENCE</scope>
    <source>
        <strain evidence="1">KCTC 23224</strain>
    </source>
</reference>
<accession>A0A8J3CU84</accession>
<dbReference type="EMBL" id="BMYF01000001">
    <property type="protein sequence ID" value="GHB24627.1"/>
    <property type="molecule type" value="Genomic_DNA"/>
</dbReference>
<comment type="caution">
    <text evidence="1">The sequence shown here is derived from an EMBL/GenBank/DDBJ whole genome shotgun (WGS) entry which is preliminary data.</text>
</comment>